<evidence type="ECO:0000313" key="3">
    <source>
        <dbReference type="Proteomes" id="UP000729701"/>
    </source>
</evidence>
<dbReference type="PROSITE" id="PS51782">
    <property type="entry name" value="LYSM"/>
    <property type="match status" value="1"/>
</dbReference>
<dbReference type="CDD" id="cd00118">
    <property type="entry name" value="LysM"/>
    <property type="match status" value="1"/>
</dbReference>
<feature type="domain" description="LysM" evidence="1">
    <location>
        <begin position="182"/>
        <end position="229"/>
    </location>
</feature>
<dbReference type="Pfam" id="PF19266">
    <property type="entry name" value="CIS_tube"/>
    <property type="match status" value="1"/>
</dbReference>
<dbReference type="SUPFAM" id="SSF54106">
    <property type="entry name" value="LysM domain"/>
    <property type="match status" value="1"/>
</dbReference>
<dbReference type="SMART" id="SM00257">
    <property type="entry name" value="LysM"/>
    <property type="match status" value="1"/>
</dbReference>
<reference evidence="2" key="1">
    <citation type="submission" date="2021-05" db="EMBL/GenBank/DDBJ databases">
        <authorList>
            <person name="Pietrasiak N."/>
            <person name="Ward R."/>
            <person name="Stajich J.E."/>
            <person name="Kurbessoian T."/>
        </authorList>
    </citation>
    <scope>NUCLEOTIDE SEQUENCE</scope>
    <source>
        <strain evidence="2">GSE-NOS-MK-12-04C</strain>
    </source>
</reference>
<organism evidence="2 3">
    <name type="scientific">Cyanomargarita calcarea GSE-NOS-MK-12-04C</name>
    <dbReference type="NCBI Taxonomy" id="2839659"/>
    <lineage>
        <taxon>Bacteria</taxon>
        <taxon>Bacillati</taxon>
        <taxon>Cyanobacteriota</taxon>
        <taxon>Cyanophyceae</taxon>
        <taxon>Nostocales</taxon>
        <taxon>Cyanomargaritaceae</taxon>
        <taxon>Cyanomargarita</taxon>
    </lineage>
</organism>
<dbReference type="Proteomes" id="UP000729701">
    <property type="component" value="Unassembled WGS sequence"/>
</dbReference>
<dbReference type="Gene3D" id="3.10.350.10">
    <property type="entry name" value="LysM domain"/>
    <property type="match status" value="1"/>
</dbReference>
<dbReference type="Pfam" id="PF01476">
    <property type="entry name" value="LysM"/>
    <property type="match status" value="1"/>
</dbReference>
<dbReference type="AlphaFoldDB" id="A0A951QPB2"/>
<name>A0A951QPB2_9CYAN</name>
<protein>
    <submittedName>
        <fullName evidence="2">LysM peptidoglycan-binding domain-containing protein</fullName>
    </submittedName>
</protein>
<proteinExistence type="predicted"/>
<accession>A0A951QPB2</accession>
<dbReference type="InterPro" id="IPR036779">
    <property type="entry name" value="LysM_dom_sf"/>
</dbReference>
<sequence length="233" mass="25431">MVLAGAASKSVTKLEIQPLNPLTMSPSGGPIKVAFNPNSYSITKSVTWKTPDSTTGEGKTQELLNAPKLTFGGGSSRILTINELFFDVTEPGSGKDVREKTNKIVALTRIDRTFKQPPACRVSWGSAPSGSDFPFDGVITDLTQTFTLFKKEGTPVRATLSVTFTEYLKPKDDQRKTDPELTTHTVKRGDSLSRIAGKLYGDPTRWRLIAEANGLDDPRLLEIGKVLTIPQVY</sequence>
<dbReference type="InterPro" id="IPR045361">
    <property type="entry name" value="CIS_tube_prot_N"/>
</dbReference>
<reference evidence="2" key="2">
    <citation type="journal article" date="2022" name="Microbiol. Resour. Announc.">
        <title>Metagenome Sequencing to Explore Phylogenomics of Terrestrial Cyanobacteria.</title>
        <authorList>
            <person name="Ward R.D."/>
            <person name="Stajich J.E."/>
            <person name="Johansen J.R."/>
            <person name="Huntemann M."/>
            <person name="Clum A."/>
            <person name="Foster B."/>
            <person name="Foster B."/>
            <person name="Roux S."/>
            <person name="Palaniappan K."/>
            <person name="Varghese N."/>
            <person name="Mukherjee S."/>
            <person name="Reddy T.B.K."/>
            <person name="Daum C."/>
            <person name="Copeland A."/>
            <person name="Chen I.A."/>
            <person name="Ivanova N.N."/>
            <person name="Kyrpides N.C."/>
            <person name="Shapiro N."/>
            <person name="Eloe-Fadrosh E.A."/>
            <person name="Pietrasiak N."/>
        </authorList>
    </citation>
    <scope>NUCLEOTIDE SEQUENCE</scope>
    <source>
        <strain evidence="2">GSE-NOS-MK-12-04C</strain>
    </source>
</reference>
<evidence type="ECO:0000259" key="1">
    <source>
        <dbReference type="PROSITE" id="PS51782"/>
    </source>
</evidence>
<gene>
    <name evidence="2" type="ORF">KME60_12600</name>
</gene>
<comment type="caution">
    <text evidence="2">The sequence shown here is derived from an EMBL/GenBank/DDBJ whole genome shotgun (WGS) entry which is preliminary data.</text>
</comment>
<dbReference type="InterPro" id="IPR018392">
    <property type="entry name" value="LysM"/>
</dbReference>
<dbReference type="EMBL" id="JAHHGZ010000011">
    <property type="protein sequence ID" value="MBW4668230.1"/>
    <property type="molecule type" value="Genomic_DNA"/>
</dbReference>
<evidence type="ECO:0000313" key="2">
    <source>
        <dbReference type="EMBL" id="MBW4668230.1"/>
    </source>
</evidence>